<proteinExistence type="predicted"/>
<dbReference type="Proteomes" id="UP000321534">
    <property type="component" value="Unassembled WGS sequence"/>
</dbReference>
<evidence type="ECO:0000313" key="3">
    <source>
        <dbReference type="Proteomes" id="UP000321534"/>
    </source>
</evidence>
<gene>
    <name evidence="2" type="ORF">TAE01_10450</name>
</gene>
<accession>A0A512CYF1</accession>
<sequence length="66" mass="7583">MERSEAQRDREREDGRDHEEHGEEPPSRRGSGRQTRQRWQVGRSGHGRPSDGSPPRRNGTVPGPRE</sequence>
<evidence type="ECO:0000313" key="2">
    <source>
        <dbReference type="EMBL" id="GEO29235.1"/>
    </source>
</evidence>
<comment type="caution">
    <text evidence="2">The sequence shown here is derived from an EMBL/GenBank/DDBJ whole genome shotgun (WGS) entry which is preliminary data.</text>
</comment>
<dbReference type="AlphaFoldDB" id="A0A512CYF1"/>
<feature type="compositionally biased region" description="Low complexity" evidence="1">
    <location>
        <begin position="28"/>
        <end position="38"/>
    </location>
</feature>
<feature type="compositionally biased region" description="Basic and acidic residues" evidence="1">
    <location>
        <begin position="1"/>
        <end position="27"/>
    </location>
</feature>
<feature type="region of interest" description="Disordered" evidence="1">
    <location>
        <begin position="1"/>
        <end position="66"/>
    </location>
</feature>
<organism evidence="2 3">
    <name type="scientific">Terrabacter aerolatus</name>
    <dbReference type="NCBI Taxonomy" id="422442"/>
    <lineage>
        <taxon>Bacteria</taxon>
        <taxon>Bacillati</taxon>
        <taxon>Actinomycetota</taxon>
        <taxon>Actinomycetes</taxon>
        <taxon>Micrococcales</taxon>
        <taxon>Intrasporangiaceae</taxon>
        <taxon>Terrabacter</taxon>
    </lineage>
</organism>
<reference evidence="2 3" key="1">
    <citation type="submission" date="2019-07" db="EMBL/GenBank/DDBJ databases">
        <title>Whole genome shotgun sequence of Terrabacter aerolatus NBRC 106305.</title>
        <authorList>
            <person name="Hosoyama A."/>
            <person name="Uohara A."/>
            <person name="Ohji S."/>
            <person name="Ichikawa N."/>
        </authorList>
    </citation>
    <scope>NUCLEOTIDE SEQUENCE [LARGE SCALE GENOMIC DNA]</scope>
    <source>
        <strain evidence="2 3">NBRC 106305</strain>
    </source>
</reference>
<name>A0A512CYF1_9MICO</name>
<evidence type="ECO:0000256" key="1">
    <source>
        <dbReference type="SAM" id="MobiDB-lite"/>
    </source>
</evidence>
<dbReference type="EMBL" id="BJYX01000004">
    <property type="protein sequence ID" value="GEO29235.1"/>
    <property type="molecule type" value="Genomic_DNA"/>
</dbReference>
<protein>
    <submittedName>
        <fullName evidence="2">Uncharacterized protein</fullName>
    </submittedName>
</protein>
<keyword evidence="3" id="KW-1185">Reference proteome</keyword>